<evidence type="ECO:0000256" key="1">
    <source>
        <dbReference type="SAM" id="Coils"/>
    </source>
</evidence>
<keyword evidence="3" id="KW-0472">Membrane</keyword>
<feature type="coiled-coil region" evidence="1">
    <location>
        <begin position="2280"/>
        <end position="2322"/>
    </location>
</feature>
<gene>
    <name evidence="5" type="primary">nagH</name>
    <name evidence="5" type="ORF">ERS852408_00014</name>
</gene>
<feature type="region of interest" description="Disordered" evidence="2">
    <location>
        <begin position="2367"/>
        <end position="2423"/>
    </location>
</feature>
<feature type="compositionally biased region" description="Basic and acidic residues" evidence="2">
    <location>
        <begin position="2368"/>
        <end position="2384"/>
    </location>
</feature>
<reference evidence="5 6" key="1">
    <citation type="submission" date="2015-09" db="EMBL/GenBank/DDBJ databases">
        <authorList>
            <consortium name="Pathogen Informatics"/>
        </authorList>
    </citation>
    <scope>NUCLEOTIDE SEQUENCE [LARGE SCALE GENOMIC DNA]</scope>
    <source>
        <strain evidence="5 6">2789STDY5608851</strain>
    </source>
</reference>
<dbReference type="Gene3D" id="2.60.40.10">
    <property type="entry name" value="Immunoglobulins"/>
    <property type="match status" value="2"/>
</dbReference>
<dbReference type="InterPro" id="IPR011081">
    <property type="entry name" value="Big_4"/>
</dbReference>
<dbReference type="Pfam" id="PF22352">
    <property type="entry name" value="K319L-like_PKD"/>
    <property type="match status" value="1"/>
</dbReference>
<dbReference type="EC" id="3.2.1.35" evidence="5"/>
<keyword evidence="3" id="KW-1133">Transmembrane helix</keyword>
<dbReference type="Pfam" id="PF18951">
    <property type="entry name" value="DUF5695"/>
    <property type="match status" value="2"/>
</dbReference>
<keyword evidence="1" id="KW-0175">Coiled coil</keyword>
<evidence type="ECO:0000256" key="3">
    <source>
        <dbReference type="SAM" id="Phobius"/>
    </source>
</evidence>
<evidence type="ECO:0000256" key="2">
    <source>
        <dbReference type="SAM" id="MobiDB-lite"/>
    </source>
</evidence>
<dbReference type="Pfam" id="PF07554">
    <property type="entry name" value="FIVAR"/>
    <property type="match status" value="6"/>
</dbReference>
<keyword evidence="3" id="KW-0812">Transmembrane</keyword>
<dbReference type="Gene3D" id="1.20.1270.70">
    <property type="entry name" value="Designed single chain three-helix bundle"/>
    <property type="match status" value="1"/>
</dbReference>
<keyword evidence="5" id="KW-0326">Glycosidase</keyword>
<feature type="region of interest" description="Disordered" evidence="2">
    <location>
        <begin position="347"/>
        <end position="367"/>
    </location>
</feature>
<dbReference type="InterPro" id="IPR013783">
    <property type="entry name" value="Ig-like_fold"/>
</dbReference>
<dbReference type="Proteomes" id="UP000095380">
    <property type="component" value="Unassembled WGS sequence"/>
</dbReference>
<name>A0A173W3L0_9FIRM</name>
<feature type="compositionally biased region" description="Polar residues" evidence="2">
    <location>
        <begin position="349"/>
        <end position="363"/>
    </location>
</feature>
<dbReference type="GO" id="GO:0004415">
    <property type="term" value="F:hyalurononglucosaminidase activity"/>
    <property type="evidence" value="ECO:0007669"/>
    <property type="project" value="UniProtKB-EC"/>
</dbReference>
<sequence>MSRGKKLKRKVTSLALTTAMAVSMLGVLPESTVEAAASDDDSISNGSLTAAIGDLGEISRLTIDNNRKNSSGKDVNFVLPNDTNQQNNEAHQWMGEMIFSYRSSKDGNFPEDNSGFQEVDTNKTLAAGGSTTYSNASANLKNNPYIEKKVSKDKVEVTFKGQDEDSTDSRTMKGFNAKSVYDMDTDDGSLLWSITLENTSGNYLEFGDVGLPMPWNNKYASIDDTYNNRTTVHTFAGADSGYAYAIRCSGEGNYVMFTPVTDTGARIEYIDNWTGNINGVKGTRSGSTYQNWTSDTGGWFPGLQVYYIHSKDIQKTGRGYYTDATSLVLKPGEKKTYQFKFSAVRAGDNTPQNSAEDANNASDSVEERENNMRSILYKEGMIDAVATPGFQTAINMPTKLDLHYDDSKISDVSVDIQCVHENDPWDEEHIPDQQSGMVNNSKSIEHSDSDSAKLVNTKTVDGEKHHIYELNFGCIGNNSVRVNYKLNGEDKFTQYEFNVLDKLDSTIETHSDFVANQTQDNDTSSPTYGIYSDWYFASGKDSTQQSHWGDDWSHDNINFMAMKNYLDPNASEVESIEKYLIDFMWNNYMKNSHETYAVANYLSGSGIYGGSANPYSRTYSEVMEATGFFNMYRIEKAYPDLIDYRESAEWYLEKAYGIYSNRVSAYPIGFYGEQQIPDMIEALYAEGMTEEGDNLKQLFAKSKGTSMATAAYPYGSEFEYDNTGEEGAYSAAKALRTYYPDNSNTKAALKNMQSAEWKTRAMRGLQPTWYQYADPVFRGGETWWNFQYTASLAGYIMDDWLRYEDTDADTDSSAWAERMNYAAKLSNFNAVNMGQISSNYIGNTSWRYTMSKGGYGAQNVNDGGTRVQNNGWNDFSGESDEGLYGSLLSISADVATDPVFGLTGYGSTVSKSGGKYTITPLDGVGKRINVIDDKLYVELEQDSCTKAVIDKDGTYFDLAVKNLTGDEHLSKISLSGAGLKNGYYSIKVNGEEKEQCYVSDNQGDAYAVIPAGESAKITIEAMKGGENQAPKIYKIKTSENPQALVSSRIEAQAYDDGAPDGKLTYKWETVKEPEDGELTFDAKNKPYANITASKDGIYKVKLTVSDGELSTEKEVEIEIGRAPEKTAPVIESATATQHPTNTTTAELSGKASTDKTYGNKVEYKWSVVDQPEGGNAIIANAEKADAKLKAYVPGTYTLRLTATDKKSTEYDADVESTKDIVLEMKEPVDGIERAGTVLTKVKTEPELPEKMEVIYEDGTIKDSEIVWDQVDEESYAHAGNFTVNGTVKDTDLKVEVTVMVVSGEAQNVALIATPSAIIDTPEDLGGVAGLNDGYDPASSNDKSHGVWHNWLGDNGADAWVQYDWESEVTIYQSDAYYFTDGNFVPKSVSYQYKDANGNWRDLPNVSGCGTELNKYNTTTFAPVTTTAIRMNMSPKTQGCGVIEWKVYGYAENVIDKTLLKKTIDSANALDLTKYELTEEDKAALTEAIQEAVTVNDNKEATQEEVDFAAAKLARIMSSLPTADGNLAYGAAVSTSYVSSWEKVSAVNDGKIPESSYNPSGMARYGTWGNASSKETVTYTWNQEMKLTGADIYLWYDGDTEGDYTKGGIKIPKSYTYEYLDSEGNWKEVPNPSSYGMEMDKFNNTTFDEITTKSIRVTLNKQANDTNGVGVMEWKVYGTAKYADENDKADLEKAVKDAETEEANLYTEDSYKAFEAALKTAKSVLESEKVSSGEVKAALAALVKAQNNLVKKAEDKNIAPKAAVDGICNYTTDLGGLAQLNNNIDPSSSRDWDGSQVDAGKGMWHNWNNRYDADGNVVNAWVSYTWDSEMVLESTDVYYGTDGGGIQPPKSVKFEYLNEAGEWKEVPNAEGLGCEKDKYNTTKLGNIKTKAIRMVMEPEFLSDADPAHGIGVLEWKVNGTKAADLTALKAAIQEAEGKNESDYTASSWKTFAKALEEAKAAAADNTVTQEAADLARTNLLKAANALVKKGEKPEYDNIAPEAKADGICDYTNDLGGLATLNDGYEPTESHDTSHGAWHNWNNRYENGVAKNAWVSYTWDKPVEINSMDIYYFSDHGGIVAPKSASFEYLNDAGEWVVADEAQGLACVEDEYNTVKLANIKTKAIRMTMEPEFMNDGDPAHGVGVIEWKVYGKYAEDKPETVDKTALDAVIREAESRAEKDYTSDSWETFARVLESAKAVQKNESATQEEVDNATALLTEAMDNLEPVKEEPVKEADKKELKKAIANAEKYTRVDYTEESWNDFQTALQAAYLVDNNTAATQKEVDDALQALQTAIKNLKKVQEEVKKDDIRKYIEKAQKLNKEDYTKESWDALQEALKEAVEAANKDDVTQAEIDQKTEALKQAIGNLKKADGKDTGKDNNKNNDNKGNGQNVSNNNANGKNPKGGNHKNVGKNNKNNNGNAAKTGDTMPVIPIASAVAAFAVIAEIIRRRIKNR</sequence>
<feature type="compositionally biased region" description="Low complexity" evidence="2">
    <location>
        <begin position="2385"/>
        <end position="2404"/>
    </location>
</feature>
<dbReference type="Gene3D" id="1.20.1270.90">
    <property type="entry name" value="AF1782-like"/>
    <property type="match status" value="5"/>
</dbReference>
<feature type="compositionally biased region" description="Low complexity" evidence="2">
    <location>
        <begin position="2411"/>
        <end position="2423"/>
    </location>
</feature>
<dbReference type="Gene3D" id="2.60.120.260">
    <property type="entry name" value="Galactose-binding domain-like"/>
    <property type="match status" value="4"/>
</dbReference>
<evidence type="ECO:0000313" key="5">
    <source>
        <dbReference type="EMBL" id="CUN34092.1"/>
    </source>
</evidence>
<protein>
    <submittedName>
        <fullName evidence="5">Hyaluronoglucosaminidase</fullName>
        <ecNumber evidence="5">3.2.1.35</ecNumber>
    </submittedName>
</protein>
<dbReference type="InterPro" id="IPR008979">
    <property type="entry name" value="Galactose-bd-like_sf"/>
</dbReference>
<organism evidence="5 6">
    <name type="scientific">Dorea longicatena</name>
    <dbReference type="NCBI Taxonomy" id="88431"/>
    <lineage>
        <taxon>Bacteria</taxon>
        <taxon>Bacillati</taxon>
        <taxon>Bacillota</taxon>
        <taxon>Clostridia</taxon>
        <taxon>Lachnospirales</taxon>
        <taxon>Lachnospiraceae</taxon>
        <taxon>Dorea</taxon>
    </lineage>
</organism>
<dbReference type="InterPro" id="IPR043750">
    <property type="entry name" value="DUF5695"/>
</dbReference>
<accession>A0A173W3L0</accession>
<proteinExistence type="predicted"/>
<dbReference type="SUPFAM" id="SSF49785">
    <property type="entry name" value="Galactose-binding domain-like"/>
    <property type="match status" value="1"/>
</dbReference>
<evidence type="ECO:0000259" key="4">
    <source>
        <dbReference type="Pfam" id="PF07532"/>
    </source>
</evidence>
<dbReference type="EMBL" id="CYYM01000001">
    <property type="protein sequence ID" value="CUN34092.1"/>
    <property type="molecule type" value="Genomic_DNA"/>
</dbReference>
<feature type="transmembrane region" description="Helical" evidence="3">
    <location>
        <begin position="2428"/>
        <end position="2447"/>
    </location>
</feature>
<feature type="domain" description="Bacterial Ig-like" evidence="4">
    <location>
        <begin position="1237"/>
        <end position="1289"/>
    </location>
</feature>
<feature type="coiled-coil region" evidence="1">
    <location>
        <begin position="1680"/>
        <end position="1707"/>
    </location>
</feature>
<dbReference type="Pfam" id="PF07532">
    <property type="entry name" value="Big_4"/>
    <property type="match status" value="1"/>
</dbReference>
<keyword evidence="5" id="KW-0378">Hydrolase</keyword>
<evidence type="ECO:0000313" key="6">
    <source>
        <dbReference type="Proteomes" id="UP000095380"/>
    </source>
</evidence>